<evidence type="ECO:0000313" key="2">
    <source>
        <dbReference type="Proteomes" id="UP001239111"/>
    </source>
</evidence>
<organism evidence="1 2">
    <name type="scientific">Eretmocerus hayati</name>
    <dbReference type="NCBI Taxonomy" id="131215"/>
    <lineage>
        <taxon>Eukaryota</taxon>
        <taxon>Metazoa</taxon>
        <taxon>Ecdysozoa</taxon>
        <taxon>Arthropoda</taxon>
        <taxon>Hexapoda</taxon>
        <taxon>Insecta</taxon>
        <taxon>Pterygota</taxon>
        <taxon>Neoptera</taxon>
        <taxon>Endopterygota</taxon>
        <taxon>Hymenoptera</taxon>
        <taxon>Apocrita</taxon>
        <taxon>Proctotrupomorpha</taxon>
        <taxon>Chalcidoidea</taxon>
        <taxon>Aphelinidae</taxon>
        <taxon>Aphelininae</taxon>
        <taxon>Eretmocerus</taxon>
    </lineage>
</organism>
<sequence>MNSRKEKGMTDLTLSQGFSKFDLKTDSYPVECISEYEKPILYRYEMSIWHPIIAEMLEVIVYFSCTMNIMEAFSHPNLFAEDILFDNSIDETGQTPEILMPNDEIDLGNRDYCWIPTQKN</sequence>
<keyword evidence="2" id="KW-1185">Reference proteome</keyword>
<gene>
    <name evidence="1" type="ORF">QAD02_016806</name>
</gene>
<comment type="caution">
    <text evidence="1">The sequence shown here is derived from an EMBL/GenBank/DDBJ whole genome shotgun (WGS) entry which is preliminary data.</text>
</comment>
<reference evidence="1" key="1">
    <citation type="submission" date="2023-04" db="EMBL/GenBank/DDBJ databases">
        <title>A chromosome-level genome assembly of the parasitoid wasp Eretmocerus hayati.</title>
        <authorList>
            <person name="Zhong Y."/>
            <person name="Liu S."/>
            <person name="Liu Y."/>
        </authorList>
    </citation>
    <scope>NUCLEOTIDE SEQUENCE</scope>
    <source>
        <strain evidence="1">ZJU_SS_LIU_2023</strain>
    </source>
</reference>
<accession>A0ACC2PEM4</accession>
<dbReference type="EMBL" id="CM056742">
    <property type="protein sequence ID" value="KAJ8681019.1"/>
    <property type="molecule type" value="Genomic_DNA"/>
</dbReference>
<protein>
    <submittedName>
        <fullName evidence="1">Uncharacterized protein</fullName>
    </submittedName>
</protein>
<name>A0ACC2PEM4_9HYME</name>
<proteinExistence type="predicted"/>
<dbReference type="Proteomes" id="UP001239111">
    <property type="component" value="Chromosome 2"/>
</dbReference>
<evidence type="ECO:0000313" key="1">
    <source>
        <dbReference type="EMBL" id="KAJ8681019.1"/>
    </source>
</evidence>